<accession>A0A444M9C0</accession>
<dbReference type="RefSeq" id="WP_380075156.1">
    <property type="nucleotide sequence ID" value="NZ_JBHRVN010000004.1"/>
</dbReference>
<dbReference type="Gene3D" id="2.30.30.240">
    <property type="entry name" value="PRC-barrel domain"/>
    <property type="match status" value="1"/>
</dbReference>
<protein>
    <submittedName>
        <fullName evidence="4">PRC-barrel domain containing protein</fullName>
    </submittedName>
</protein>
<reference evidence="4 5" key="1">
    <citation type="journal article" date="2015" name="Int. J. Syst. Evol. Microbiol.">
        <title>Gemmobacter intermedius sp. nov., isolated from a white stork (Ciconia ciconia).</title>
        <authorList>
            <person name="Kampfer P."/>
            <person name="Jerzak L."/>
            <person name="Wilharm G."/>
            <person name="Golke J."/>
            <person name="Busse H.J."/>
            <person name="Glaeser S.P."/>
        </authorList>
    </citation>
    <scope>NUCLEOTIDE SEQUENCE [LARGE SCALE GENOMIC DNA]</scope>
    <source>
        <strain evidence="4 5">119/4</strain>
    </source>
</reference>
<dbReference type="Pfam" id="PF05239">
    <property type="entry name" value="PRC"/>
    <property type="match status" value="1"/>
</dbReference>
<dbReference type="SUPFAM" id="SSF50346">
    <property type="entry name" value="PRC-barrel domain"/>
    <property type="match status" value="1"/>
</dbReference>
<feature type="compositionally biased region" description="Low complexity" evidence="1">
    <location>
        <begin position="48"/>
        <end position="63"/>
    </location>
</feature>
<feature type="compositionally biased region" description="Low complexity" evidence="1">
    <location>
        <begin position="75"/>
        <end position="108"/>
    </location>
</feature>
<dbReference type="InterPro" id="IPR011033">
    <property type="entry name" value="PRC_barrel-like_sf"/>
</dbReference>
<dbReference type="AlphaFoldDB" id="A0A444M9C0"/>
<feature type="region of interest" description="Disordered" evidence="1">
    <location>
        <begin position="28"/>
        <end position="108"/>
    </location>
</feature>
<keyword evidence="2" id="KW-0732">Signal</keyword>
<feature type="signal peptide" evidence="2">
    <location>
        <begin position="1"/>
        <end position="26"/>
    </location>
</feature>
<gene>
    <name evidence="4" type="ORF">EP867_14205</name>
</gene>
<evidence type="ECO:0000313" key="4">
    <source>
        <dbReference type="EMBL" id="RWY39499.1"/>
    </source>
</evidence>
<evidence type="ECO:0000256" key="1">
    <source>
        <dbReference type="SAM" id="MobiDB-lite"/>
    </source>
</evidence>
<dbReference type="InterPro" id="IPR027275">
    <property type="entry name" value="PRC-brl_dom"/>
</dbReference>
<dbReference type="EMBL" id="SBLC01000023">
    <property type="protein sequence ID" value="RWY39499.1"/>
    <property type="molecule type" value="Genomic_DNA"/>
</dbReference>
<dbReference type="Proteomes" id="UP000287168">
    <property type="component" value="Unassembled WGS sequence"/>
</dbReference>
<feature type="chain" id="PRO_5019046149" evidence="2">
    <location>
        <begin position="27"/>
        <end position="223"/>
    </location>
</feature>
<comment type="caution">
    <text evidence="4">The sequence shown here is derived from an EMBL/GenBank/DDBJ whole genome shotgun (WGS) entry which is preliminary data.</text>
</comment>
<evidence type="ECO:0000313" key="5">
    <source>
        <dbReference type="Proteomes" id="UP000287168"/>
    </source>
</evidence>
<feature type="compositionally biased region" description="Polar residues" evidence="1">
    <location>
        <begin position="28"/>
        <end position="39"/>
    </location>
</feature>
<sequence length="223" mass="22353">MEKMFKTHPIAALITTVALLAPPAFAQQGTAPDGANTTIPPGLPPHTTPTAPDGTSPTTSPTGQVDVQTKPDLGATADAPAPSAAPAPDATAPAPASSAAPAAPVTTPAPEVPAMATGLLAPEGYTQIADFTVVTADQLKGAEVRSAEGKDVGRVTELRSTSAGLPEALIADIGGFLGLGAHTVQLTPDQIGIFKNDSDNFIVVSSLTEDVLKSLPAWEAPAQ</sequence>
<evidence type="ECO:0000256" key="2">
    <source>
        <dbReference type="SAM" id="SignalP"/>
    </source>
</evidence>
<proteinExistence type="predicted"/>
<evidence type="ECO:0000259" key="3">
    <source>
        <dbReference type="Pfam" id="PF05239"/>
    </source>
</evidence>
<keyword evidence="5" id="KW-1185">Reference proteome</keyword>
<organism evidence="4 5">
    <name type="scientific">Falsigemmobacter intermedius</name>
    <dbReference type="NCBI Taxonomy" id="1553448"/>
    <lineage>
        <taxon>Bacteria</taxon>
        <taxon>Pseudomonadati</taxon>
        <taxon>Pseudomonadota</taxon>
        <taxon>Alphaproteobacteria</taxon>
        <taxon>Rhodobacterales</taxon>
        <taxon>Paracoccaceae</taxon>
        <taxon>Falsigemmobacter</taxon>
    </lineage>
</organism>
<name>A0A444M9C0_9RHOB</name>
<feature type="domain" description="PRC-barrel" evidence="3">
    <location>
        <begin position="133"/>
        <end position="203"/>
    </location>
</feature>